<dbReference type="InterPro" id="IPR036397">
    <property type="entry name" value="RNaseH_sf"/>
</dbReference>
<proteinExistence type="predicted"/>
<dbReference type="Proteomes" id="UP000762676">
    <property type="component" value="Unassembled WGS sequence"/>
</dbReference>
<dbReference type="Gene3D" id="3.30.420.10">
    <property type="entry name" value="Ribonuclease H-like superfamily/Ribonuclease H"/>
    <property type="match status" value="1"/>
</dbReference>
<comment type="caution">
    <text evidence="1">The sequence shown here is derived from an EMBL/GenBank/DDBJ whole genome shotgun (WGS) entry which is preliminary data.</text>
</comment>
<accession>A0AAV4HHR5</accession>
<evidence type="ECO:0000313" key="1">
    <source>
        <dbReference type="EMBL" id="GFR97672.1"/>
    </source>
</evidence>
<dbReference type="InterPro" id="IPR001888">
    <property type="entry name" value="Transposase_1"/>
</dbReference>
<organism evidence="1 2">
    <name type="scientific">Elysia marginata</name>
    <dbReference type="NCBI Taxonomy" id="1093978"/>
    <lineage>
        <taxon>Eukaryota</taxon>
        <taxon>Metazoa</taxon>
        <taxon>Spiralia</taxon>
        <taxon>Lophotrochozoa</taxon>
        <taxon>Mollusca</taxon>
        <taxon>Gastropoda</taxon>
        <taxon>Heterobranchia</taxon>
        <taxon>Euthyneura</taxon>
        <taxon>Panpulmonata</taxon>
        <taxon>Sacoglossa</taxon>
        <taxon>Placobranchoidea</taxon>
        <taxon>Plakobranchidae</taxon>
        <taxon>Elysia</taxon>
    </lineage>
</organism>
<name>A0AAV4HHR5_9GAST</name>
<dbReference type="GO" id="GO:0003676">
    <property type="term" value="F:nucleic acid binding"/>
    <property type="evidence" value="ECO:0007669"/>
    <property type="project" value="InterPro"/>
</dbReference>
<protein>
    <submittedName>
        <fullName evidence="1">Histone-lysine N-methyltransferase SETMAR</fullName>
    </submittedName>
</protein>
<evidence type="ECO:0000313" key="2">
    <source>
        <dbReference type="Proteomes" id="UP000762676"/>
    </source>
</evidence>
<dbReference type="PANTHER" id="PTHR46060">
    <property type="entry name" value="MARINER MOS1 TRANSPOSASE-LIKE PROTEIN"/>
    <property type="match status" value="1"/>
</dbReference>
<sequence>MEYRHKSSPSPRKFKAVASARKVMRTVFWYSEGTVHIEFLKQGKTVNLERYISTLRKLSVRLKRVHPKKHAILVLHHDIDRPHTSRQTEEALHNFVVLPHPSYSPDITPNDFYLSPKLKECLRGNHYEGDEDVEAAVRHWFRQKCVDFLHTACVNLYVVGSCVWIGMETSLNNAVCMI</sequence>
<dbReference type="Pfam" id="PF01359">
    <property type="entry name" value="Transposase_1"/>
    <property type="match status" value="1"/>
</dbReference>
<gene>
    <name evidence="1" type="ORF">ElyMa_000998600</name>
</gene>
<keyword evidence="2" id="KW-1185">Reference proteome</keyword>
<reference evidence="1 2" key="1">
    <citation type="journal article" date="2021" name="Elife">
        <title>Chloroplast acquisition without the gene transfer in kleptoplastic sea slugs, Plakobranchus ocellatus.</title>
        <authorList>
            <person name="Maeda T."/>
            <person name="Takahashi S."/>
            <person name="Yoshida T."/>
            <person name="Shimamura S."/>
            <person name="Takaki Y."/>
            <person name="Nagai Y."/>
            <person name="Toyoda A."/>
            <person name="Suzuki Y."/>
            <person name="Arimoto A."/>
            <person name="Ishii H."/>
            <person name="Satoh N."/>
            <person name="Nishiyama T."/>
            <person name="Hasebe M."/>
            <person name="Maruyama T."/>
            <person name="Minagawa J."/>
            <person name="Obokata J."/>
            <person name="Shigenobu S."/>
        </authorList>
    </citation>
    <scope>NUCLEOTIDE SEQUENCE [LARGE SCALE GENOMIC DNA]</scope>
</reference>
<dbReference type="PANTHER" id="PTHR46060:SF1">
    <property type="entry name" value="MARINER MOS1 TRANSPOSASE-LIKE PROTEIN"/>
    <property type="match status" value="1"/>
</dbReference>
<dbReference type="InterPro" id="IPR052709">
    <property type="entry name" value="Transposase-MT_Hybrid"/>
</dbReference>
<dbReference type="AlphaFoldDB" id="A0AAV4HHR5"/>
<dbReference type="EMBL" id="BMAT01002039">
    <property type="protein sequence ID" value="GFR97672.1"/>
    <property type="molecule type" value="Genomic_DNA"/>
</dbReference>